<dbReference type="PANTHER" id="PTHR11017:SF570">
    <property type="entry name" value="DISEASE RESISTANCE PROTEIN (TIR-NBS CLASS)-RELATED"/>
    <property type="match status" value="1"/>
</dbReference>
<proteinExistence type="predicted"/>
<dbReference type="InterPro" id="IPR002182">
    <property type="entry name" value="NB-ARC"/>
</dbReference>
<gene>
    <name evidence="2" type="ORF">ACJRO7_014665</name>
</gene>
<dbReference type="PANTHER" id="PTHR11017">
    <property type="entry name" value="LEUCINE-RICH REPEAT-CONTAINING PROTEIN"/>
    <property type="match status" value="1"/>
</dbReference>
<dbReference type="SUPFAM" id="SSF52540">
    <property type="entry name" value="P-loop containing nucleoside triphosphate hydrolases"/>
    <property type="match status" value="1"/>
</dbReference>
<evidence type="ECO:0000259" key="1">
    <source>
        <dbReference type="Pfam" id="PF00931"/>
    </source>
</evidence>
<dbReference type="InterPro" id="IPR027417">
    <property type="entry name" value="P-loop_NTPase"/>
</dbReference>
<keyword evidence="3" id="KW-1185">Reference proteome</keyword>
<dbReference type="Gene3D" id="3.40.50.300">
    <property type="entry name" value="P-loop containing nucleotide triphosphate hydrolases"/>
    <property type="match status" value="1"/>
</dbReference>
<reference evidence="2 3" key="1">
    <citation type="submission" date="2024-11" db="EMBL/GenBank/DDBJ databases">
        <title>Chromosome-level genome assembly of Eucalyptus globulus Labill. provides insights into its genome evolution.</title>
        <authorList>
            <person name="Li X."/>
        </authorList>
    </citation>
    <scope>NUCLEOTIDE SEQUENCE [LARGE SCALE GENOMIC DNA]</scope>
    <source>
        <strain evidence="2">CL2024</strain>
        <tissue evidence="2">Fresh tender leaves</tissue>
    </source>
</reference>
<dbReference type="PRINTS" id="PR00364">
    <property type="entry name" value="DISEASERSIST"/>
</dbReference>
<feature type="domain" description="NB-ARC" evidence="1">
    <location>
        <begin position="29"/>
        <end position="145"/>
    </location>
</feature>
<sequence>MLGRVTQSGQYYTTGPGNLLVTDCLVGVENHVKEIDTMMCGDSEDVRIIGIHGMGGVGKSTLAKIIYNRLLHHFEACCFLSNIRETSELKGIEGLQNQLISDVLKKKWANISNVEEGIKIIKERLCGKKVLLLLDDVDQMTHWDAPIGKPDWFGLGSRIYHN</sequence>
<comment type="caution">
    <text evidence="2">The sequence shown here is derived from an EMBL/GenBank/DDBJ whole genome shotgun (WGS) entry which is preliminary data.</text>
</comment>
<accession>A0ABD3L4U7</accession>
<dbReference type="InterPro" id="IPR044974">
    <property type="entry name" value="Disease_R_plants"/>
</dbReference>
<dbReference type="EMBL" id="JBJKBG010000003">
    <property type="protein sequence ID" value="KAL3745583.1"/>
    <property type="molecule type" value="Genomic_DNA"/>
</dbReference>
<protein>
    <recommendedName>
        <fullName evidence="1">NB-ARC domain-containing protein</fullName>
    </recommendedName>
</protein>
<evidence type="ECO:0000313" key="3">
    <source>
        <dbReference type="Proteomes" id="UP001634007"/>
    </source>
</evidence>
<name>A0ABD3L4U7_EUCGL</name>
<dbReference type="AlphaFoldDB" id="A0ABD3L4U7"/>
<dbReference type="Pfam" id="PF00931">
    <property type="entry name" value="NB-ARC"/>
    <property type="match status" value="1"/>
</dbReference>
<organism evidence="2 3">
    <name type="scientific">Eucalyptus globulus</name>
    <name type="common">Tasmanian blue gum</name>
    <dbReference type="NCBI Taxonomy" id="34317"/>
    <lineage>
        <taxon>Eukaryota</taxon>
        <taxon>Viridiplantae</taxon>
        <taxon>Streptophyta</taxon>
        <taxon>Embryophyta</taxon>
        <taxon>Tracheophyta</taxon>
        <taxon>Spermatophyta</taxon>
        <taxon>Magnoliopsida</taxon>
        <taxon>eudicotyledons</taxon>
        <taxon>Gunneridae</taxon>
        <taxon>Pentapetalae</taxon>
        <taxon>rosids</taxon>
        <taxon>malvids</taxon>
        <taxon>Myrtales</taxon>
        <taxon>Myrtaceae</taxon>
        <taxon>Myrtoideae</taxon>
        <taxon>Eucalypteae</taxon>
        <taxon>Eucalyptus</taxon>
    </lineage>
</organism>
<evidence type="ECO:0000313" key="2">
    <source>
        <dbReference type="EMBL" id="KAL3745583.1"/>
    </source>
</evidence>
<dbReference type="Proteomes" id="UP001634007">
    <property type="component" value="Unassembled WGS sequence"/>
</dbReference>